<proteinExistence type="predicted"/>
<protein>
    <submittedName>
        <fullName evidence="1">Uncharacterized protein</fullName>
    </submittedName>
</protein>
<evidence type="ECO:0000313" key="2">
    <source>
        <dbReference type="Proteomes" id="UP001190700"/>
    </source>
</evidence>
<dbReference type="AlphaFoldDB" id="A0AAE0CAI6"/>
<gene>
    <name evidence="1" type="ORF">CYMTET_39177</name>
</gene>
<comment type="caution">
    <text evidence="1">The sequence shown here is derived from an EMBL/GenBank/DDBJ whole genome shotgun (WGS) entry which is preliminary data.</text>
</comment>
<name>A0AAE0CAI6_9CHLO</name>
<evidence type="ECO:0000313" key="1">
    <source>
        <dbReference type="EMBL" id="KAK3251458.1"/>
    </source>
</evidence>
<accession>A0AAE0CAI6</accession>
<reference evidence="1 2" key="1">
    <citation type="journal article" date="2015" name="Genome Biol. Evol.">
        <title>Comparative Genomics of a Bacterivorous Green Alga Reveals Evolutionary Causalities and Consequences of Phago-Mixotrophic Mode of Nutrition.</title>
        <authorList>
            <person name="Burns J.A."/>
            <person name="Paasch A."/>
            <person name="Narechania A."/>
            <person name="Kim E."/>
        </authorList>
    </citation>
    <scope>NUCLEOTIDE SEQUENCE [LARGE SCALE GENOMIC DNA]</scope>
    <source>
        <strain evidence="1 2">PLY_AMNH</strain>
    </source>
</reference>
<sequence length="316" mass="36553">MDLSHARVVIKGGNAKLVENALMEQLKNCVTLHNLRHLDKHHLTKHVFDLNGSLPLRVAVFDFATCYIAHHIAFKRITAPADLNAVFWECANDGACMCALRVLQLLQKRMSTLLPERFTGKILRTMCNMLHAHNRSAESDPRIEHARLMMYEVIATNVFIDETRYSRHIQDGIHTRLFREQGVVHLHVFADIVATTPCANTRLCMQQTLNRGDRVLREYVEHVRSKCMCAADQDYPPRSPYNVCLKRGYPVYYYASDPYGMTVHAMATIVHGFTPIPNCEYHCTVWSVWNFWTRPDFQEIPLILCEDNYDEVNLEY</sequence>
<dbReference type="EMBL" id="LGRX02026023">
    <property type="protein sequence ID" value="KAK3251458.1"/>
    <property type="molecule type" value="Genomic_DNA"/>
</dbReference>
<organism evidence="1 2">
    <name type="scientific">Cymbomonas tetramitiformis</name>
    <dbReference type="NCBI Taxonomy" id="36881"/>
    <lineage>
        <taxon>Eukaryota</taxon>
        <taxon>Viridiplantae</taxon>
        <taxon>Chlorophyta</taxon>
        <taxon>Pyramimonadophyceae</taxon>
        <taxon>Pyramimonadales</taxon>
        <taxon>Pyramimonadaceae</taxon>
        <taxon>Cymbomonas</taxon>
    </lineage>
</organism>
<dbReference type="Proteomes" id="UP001190700">
    <property type="component" value="Unassembled WGS sequence"/>
</dbReference>
<keyword evidence="2" id="KW-1185">Reference proteome</keyword>